<dbReference type="AlphaFoldDB" id="A0A0E9UFU2"/>
<dbReference type="EMBL" id="GBXM01044447">
    <property type="protein sequence ID" value="JAH64130.1"/>
    <property type="molecule type" value="Transcribed_RNA"/>
</dbReference>
<reference evidence="1" key="1">
    <citation type="submission" date="2014-11" db="EMBL/GenBank/DDBJ databases">
        <authorList>
            <person name="Amaro Gonzalez C."/>
        </authorList>
    </citation>
    <scope>NUCLEOTIDE SEQUENCE</scope>
</reference>
<organism evidence="1">
    <name type="scientific">Anguilla anguilla</name>
    <name type="common">European freshwater eel</name>
    <name type="synonym">Muraena anguilla</name>
    <dbReference type="NCBI Taxonomy" id="7936"/>
    <lineage>
        <taxon>Eukaryota</taxon>
        <taxon>Metazoa</taxon>
        <taxon>Chordata</taxon>
        <taxon>Craniata</taxon>
        <taxon>Vertebrata</taxon>
        <taxon>Euteleostomi</taxon>
        <taxon>Actinopterygii</taxon>
        <taxon>Neopterygii</taxon>
        <taxon>Teleostei</taxon>
        <taxon>Anguilliformes</taxon>
        <taxon>Anguillidae</taxon>
        <taxon>Anguilla</taxon>
    </lineage>
</organism>
<name>A0A0E9UFU2_ANGAN</name>
<protein>
    <submittedName>
        <fullName evidence="1">Uncharacterized protein</fullName>
    </submittedName>
</protein>
<proteinExistence type="predicted"/>
<sequence length="51" mass="5644">MAKIWVNPRAGLVLRLFLADTERCRASTTALKPLNAFVLSAPCSDSLLHFQ</sequence>
<accession>A0A0E9UFU2</accession>
<evidence type="ECO:0000313" key="1">
    <source>
        <dbReference type="EMBL" id="JAH64130.1"/>
    </source>
</evidence>
<reference evidence="1" key="2">
    <citation type="journal article" date="2015" name="Fish Shellfish Immunol.">
        <title>Early steps in the European eel (Anguilla anguilla)-Vibrio vulnificus interaction in the gills: Role of the RtxA13 toxin.</title>
        <authorList>
            <person name="Callol A."/>
            <person name="Pajuelo D."/>
            <person name="Ebbesson L."/>
            <person name="Teles M."/>
            <person name="MacKenzie S."/>
            <person name="Amaro C."/>
        </authorList>
    </citation>
    <scope>NUCLEOTIDE SEQUENCE</scope>
</reference>